<proteinExistence type="predicted"/>
<organism evidence="1 2">
    <name type="scientific">Camellia lanceoleosa</name>
    <dbReference type="NCBI Taxonomy" id="1840588"/>
    <lineage>
        <taxon>Eukaryota</taxon>
        <taxon>Viridiplantae</taxon>
        <taxon>Streptophyta</taxon>
        <taxon>Embryophyta</taxon>
        <taxon>Tracheophyta</taxon>
        <taxon>Spermatophyta</taxon>
        <taxon>Magnoliopsida</taxon>
        <taxon>eudicotyledons</taxon>
        <taxon>Gunneridae</taxon>
        <taxon>Pentapetalae</taxon>
        <taxon>asterids</taxon>
        <taxon>Ericales</taxon>
        <taxon>Theaceae</taxon>
        <taxon>Camellia</taxon>
    </lineage>
</organism>
<protein>
    <submittedName>
        <fullName evidence="1">Uncharacterized protein</fullName>
    </submittedName>
</protein>
<gene>
    <name evidence="1" type="ORF">LOK49_LG11G01485</name>
</gene>
<evidence type="ECO:0000313" key="1">
    <source>
        <dbReference type="EMBL" id="KAI7995269.1"/>
    </source>
</evidence>
<keyword evidence="2" id="KW-1185">Reference proteome</keyword>
<comment type="caution">
    <text evidence="1">The sequence shown here is derived from an EMBL/GenBank/DDBJ whole genome shotgun (WGS) entry which is preliminary data.</text>
</comment>
<accession>A0ACC0G415</accession>
<dbReference type="EMBL" id="CM045769">
    <property type="protein sequence ID" value="KAI7995269.1"/>
    <property type="molecule type" value="Genomic_DNA"/>
</dbReference>
<dbReference type="Proteomes" id="UP001060215">
    <property type="component" value="Chromosome 12"/>
</dbReference>
<reference evidence="1 2" key="1">
    <citation type="journal article" date="2022" name="Plant J.">
        <title>Chromosome-level genome of Camellia lanceoleosa provides a valuable resource for understanding genome evolution and self-incompatibility.</title>
        <authorList>
            <person name="Gong W."/>
            <person name="Xiao S."/>
            <person name="Wang L."/>
            <person name="Liao Z."/>
            <person name="Chang Y."/>
            <person name="Mo W."/>
            <person name="Hu G."/>
            <person name="Li W."/>
            <person name="Zhao G."/>
            <person name="Zhu H."/>
            <person name="Hu X."/>
            <person name="Ji K."/>
            <person name="Xiang X."/>
            <person name="Song Q."/>
            <person name="Yuan D."/>
            <person name="Jin S."/>
            <person name="Zhang L."/>
        </authorList>
    </citation>
    <scope>NUCLEOTIDE SEQUENCE [LARGE SCALE GENOMIC DNA]</scope>
    <source>
        <strain evidence="1">SQ_2022a</strain>
    </source>
</reference>
<evidence type="ECO:0000313" key="2">
    <source>
        <dbReference type="Proteomes" id="UP001060215"/>
    </source>
</evidence>
<sequence>MDGTDDDCEKLGWKRLQEYNLEQRLWKYPSTLAERNAELDDNMPFEDKLGEDDYYPSLPFAALFSCFKAKLLVGDDEKLSGVTCHGILCALQLYWFMLYERALTVM</sequence>
<name>A0ACC0G415_9ERIC</name>